<organism evidence="2 3">
    <name type="scientific">Oryza sativa subsp. japonica</name>
    <name type="common">Rice</name>
    <dbReference type="NCBI Taxonomy" id="39947"/>
    <lineage>
        <taxon>Eukaryota</taxon>
        <taxon>Viridiplantae</taxon>
        <taxon>Streptophyta</taxon>
        <taxon>Embryophyta</taxon>
        <taxon>Tracheophyta</taxon>
        <taxon>Spermatophyta</taxon>
        <taxon>Magnoliopsida</taxon>
        <taxon>Liliopsida</taxon>
        <taxon>Poales</taxon>
        <taxon>Poaceae</taxon>
        <taxon>BOP clade</taxon>
        <taxon>Oryzoideae</taxon>
        <taxon>Oryzeae</taxon>
        <taxon>Oryzinae</taxon>
        <taxon>Oryza</taxon>
        <taxon>Oryza sativa</taxon>
    </lineage>
</organism>
<reference evidence="3" key="2">
    <citation type="journal article" date="2008" name="Nucleic Acids Res.">
        <title>The rice annotation project database (RAP-DB): 2008 update.</title>
        <authorList>
            <consortium name="The rice annotation project (RAP)"/>
        </authorList>
    </citation>
    <scope>GENOME REANNOTATION</scope>
    <source>
        <strain evidence="3">cv. Nipponbare</strain>
    </source>
</reference>
<feature type="region of interest" description="Disordered" evidence="1">
    <location>
        <begin position="41"/>
        <end position="66"/>
    </location>
</feature>
<evidence type="ECO:0000313" key="3">
    <source>
        <dbReference type="Proteomes" id="UP000000763"/>
    </source>
</evidence>
<dbReference type="EMBL" id="AP005125">
    <property type="protein sequence ID" value="BAD30915.1"/>
    <property type="molecule type" value="Genomic_DNA"/>
</dbReference>
<sequence>MLSSRSFLASGHHDAPIGSTGRRTISPGADATEFVLLRTSSRSPKAEAAAASVQERTGEEEEEVIL</sequence>
<dbReference type="Proteomes" id="UP000000763">
    <property type="component" value="Chromosome 7"/>
</dbReference>
<dbReference type="AlphaFoldDB" id="Q69S31"/>
<accession>Q69S31</accession>
<proteinExistence type="predicted"/>
<feature type="region of interest" description="Disordered" evidence="1">
    <location>
        <begin position="1"/>
        <end position="28"/>
    </location>
</feature>
<evidence type="ECO:0000256" key="1">
    <source>
        <dbReference type="SAM" id="MobiDB-lite"/>
    </source>
</evidence>
<name>Q69S31_ORYSJ</name>
<protein>
    <submittedName>
        <fullName evidence="2">Uncharacterized protein</fullName>
    </submittedName>
</protein>
<evidence type="ECO:0000313" key="2">
    <source>
        <dbReference type="EMBL" id="BAD30915.1"/>
    </source>
</evidence>
<reference evidence="3" key="1">
    <citation type="journal article" date="2005" name="Nature">
        <title>The map-based sequence of the rice genome.</title>
        <authorList>
            <consortium name="International rice genome sequencing project (IRGSP)"/>
            <person name="Matsumoto T."/>
            <person name="Wu J."/>
            <person name="Kanamori H."/>
            <person name="Katayose Y."/>
            <person name="Fujisawa M."/>
            <person name="Namiki N."/>
            <person name="Mizuno H."/>
            <person name="Yamamoto K."/>
            <person name="Antonio B.A."/>
            <person name="Baba T."/>
            <person name="Sakata K."/>
            <person name="Nagamura Y."/>
            <person name="Aoki H."/>
            <person name="Arikawa K."/>
            <person name="Arita K."/>
            <person name="Bito T."/>
            <person name="Chiden Y."/>
            <person name="Fujitsuka N."/>
            <person name="Fukunaka R."/>
            <person name="Hamada M."/>
            <person name="Harada C."/>
            <person name="Hayashi A."/>
            <person name="Hijishita S."/>
            <person name="Honda M."/>
            <person name="Hosokawa S."/>
            <person name="Ichikawa Y."/>
            <person name="Idonuma A."/>
            <person name="Iijima M."/>
            <person name="Ikeda M."/>
            <person name="Ikeno M."/>
            <person name="Ito K."/>
            <person name="Ito S."/>
            <person name="Ito T."/>
            <person name="Ito Y."/>
            <person name="Ito Y."/>
            <person name="Iwabuchi A."/>
            <person name="Kamiya K."/>
            <person name="Karasawa W."/>
            <person name="Kurita K."/>
            <person name="Katagiri S."/>
            <person name="Kikuta A."/>
            <person name="Kobayashi H."/>
            <person name="Kobayashi N."/>
            <person name="Machita K."/>
            <person name="Maehara T."/>
            <person name="Masukawa M."/>
            <person name="Mizubayashi T."/>
            <person name="Mukai Y."/>
            <person name="Nagasaki H."/>
            <person name="Nagata Y."/>
            <person name="Naito S."/>
            <person name="Nakashima M."/>
            <person name="Nakama Y."/>
            <person name="Nakamichi Y."/>
            <person name="Nakamura M."/>
            <person name="Meguro A."/>
            <person name="Negishi M."/>
            <person name="Ohta I."/>
            <person name="Ohta T."/>
            <person name="Okamoto M."/>
            <person name="Ono N."/>
            <person name="Saji S."/>
            <person name="Sakaguchi M."/>
            <person name="Sakai K."/>
            <person name="Shibata M."/>
            <person name="Shimokawa T."/>
            <person name="Song J."/>
            <person name="Takazaki Y."/>
            <person name="Terasawa K."/>
            <person name="Tsugane M."/>
            <person name="Tsuji K."/>
            <person name="Ueda S."/>
            <person name="Waki K."/>
            <person name="Yamagata H."/>
            <person name="Yamamoto M."/>
            <person name="Yamamoto S."/>
            <person name="Yamane H."/>
            <person name="Yoshiki S."/>
            <person name="Yoshihara R."/>
            <person name="Yukawa K."/>
            <person name="Zhong H."/>
            <person name="Yano M."/>
            <person name="Yuan Q."/>
            <person name="Ouyang S."/>
            <person name="Liu J."/>
            <person name="Jones K.M."/>
            <person name="Gansberger K."/>
            <person name="Moffat K."/>
            <person name="Hill J."/>
            <person name="Bera J."/>
            <person name="Fadrosh D."/>
            <person name="Jin S."/>
            <person name="Johri S."/>
            <person name="Kim M."/>
            <person name="Overton L."/>
            <person name="Reardon M."/>
            <person name="Tsitrin T."/>
            <person name="Vuong H."/>
            <person name="Weaver B."/>
            <person name="Ciecko A."/>
            <person name="Tallon L."/>
            <person name="Jackson J."/>
            <person name="Pai G."/>
            <person name="Aken S.V."/>
            <person name="Utterback T."/>
            <person name="Reidmuller S."/>
            <person name="Feldblyum T."/>
            <person name="Hsiao J."/>
            <person name="Zismann V."/>
            <person name="Iobst S."/>
            <person name="de Vazeille A.R."/>
            <person name="Buell C.R."/>
            <person name="Ying K."/>
            <person name="Li Y."/>
            <person name="Lu T."/>
            <person name="Huang Y."/>
            <person name="Zhao Q."/>
            <person name="Feng Q."/>
            <person name="Zhang L."/>
            <person name="Zhu J."/>
            <person name="Weng Q."/>
            <person name="Mu J."/>
            <person name="Lu Y."/>
            <person name="Fan D."/>
            <person name="Liu Y."/>
            <person name="Guan J."/>
            <person name="Zhang Y."/>
            <person name="Yu S."/>
            <person name="Liu X."/>
            <person name="Zhang Y."/>
            <person name="Hong G."/>
            <person name="Han B."/>
            <person name="Choisne N."/>
            <person name="Demange N."/>
            <person name="Orjeda G."/>
            <person name="Samain S."/>
            <person name="Cattolico L."/>
            <person name="Pelletier E."/>
            <person name="Couloux A."/>
            <person name="Segurens B."/>
            <person name="Wincker P."/>
            <person name="D'Hont A."/>
            <person name="Scarpelli C."/>
            <person name="Weissenbach J."/>
            <person name="Salanoubat M."/>
            <person name="Quetier F."/>
            <person name="Yu Y."/>
            <person name="Kim H.R."/>
            <person name="Rambo T."/>
            <person name="Currie J."/>
            <person name="Collura K."/>
            <person name="Luo M."/>
            <person name="Yang T."/>
            <person name="Ammiraju J.S.S."/>
            <person name="Engler F."/>
            <person name="Soderlund C."/>
            <person name="Wing R.A."/>
            <person name="Palmer L.E."/>
            <person name="de la Bastide M."/>
            <person name="Spiegel L."/>
            <person name="Nascimento L."/>
            <person name="Zutavern T."/>
            <person name="O'Shaughnessy A."/>
            <person name="Dike S."/>
            <person name="Dedhia N."/>
            <person name="Preston R."/>
            <person name="Balija V."/>
            <person name="McCombie W.R."/>
            <person name="Chow T."/>
            <person name="Chen H."/>
            <person name="Chung M."/>
            <person name="Chen C."/>
            <person name="Shaw J."/>
            <person name="Wu H."/>
            <person name="Hsiao K."/>
            <person name="Chao Y."/>
            <person name="Chu M."/>
            <person name="Cheng C."/>
            <person name="Hour A."/>
            <person name="Lee P."/>
            <person name="Lin S."/>
            <person name="Lin Y."/>
            <person name="Liou J."/>
            <person name="Liu S."/>
            <person name="Hsing Y."/>
            <person name="Raghuvanshi S."/>
            <person name="Mohanty A."/>
            <person name="Bharti A.K."/>
            <person name="Gaur A."/>
            <person name="Gupta V."/>
            <person name="Kumar D."/>
            <person name="Ravi V."/>
            <person name="Vij S."/>
            <person name="Kapur A."/>
            <person name="Khurana P."/>
            <person name="Khurana P."/>
            <person name="Khurana J.P."/>
            <person name="Tyagi A.K."/>
            <person name="Gaikwad K."/>
            <person name="Singh A."/>
            <person name="Dalal V."/>
            <person name="Srivastava S."/>
            <person name="Dixit A."/>
            <person name="Pal A.K."/>
            <person name="Ghazi I.A."/>
            <person name="Yadav M."/>
            <person name="Pandit A."/>
            <person name="Bhargava A."/>
            <person name="Sureshbabu K."/>
            <person name="Batra K."/>
            <person name="Sharma T.R."/>
            <person name="Mohapatra T."/>
            <person name="Singh N.K."/>
            <person name="Messing J."/>
            <person name="Nelson A.B."/>
            <person name="Fuks G."/>
            <person name="Kavchok S."/>
            <person name="Keizer G."/>
            <person name="Linton E."/>
            <person name="Llaca V."/>
            <person name="Song R."/>
            <person name="Tanyolac B."/>
            <person name="Young S."/>
            <person name="Ho-Il K."/>
            <person name="Hahn J.H."/>
            <person name="Sangsakoo G."/>
            <person name="Vanavichit A."/>
            <person name="de Mattos Luiz.A.T."/>
            <person name="Zimmer P.D."/>
            <person name="Malone G."/>
            <person name="Dellagostin O."/>
            <person name="de Oliveira A.C."/>
            <person name="Bevan M."/>
            <person name="Bancroft I."/>
            <person name="Minx P."/>
            <person name="Cordum H."/>
            <person name="Wilson R."/>
            <person name="Cheng Z."/>
            <person name="Jin W."/>
            <person name="Jiang J."/>
            <person name="Leong S.A."/>
            <person name="Iwama H."/>
            <person name="Gojobori T."/>
            <person name="Itoh T."/>
            <person name="Niimura Y."/>
            <person name="Fujii Y."/>
            <person name="Habara T."/>
            <person name="Sakai H."/>
            <person name="Sato Y."/>
            <person name="Wilson G."/>
            <person name="Kumar K."/>
            <person name="McCouch S."/>
            <person name="Juretic N."/>
            <person name="Hoen D."/>
            <person name="Wright S."/>
            <person name="Bruskiewich R."/>
            <person name="Bureau T."/>
            <person name="Miyao A."/>
            <person name="Hirochika H."/>
            <person name="Nishikawa T."/>
            <person name="Kadowaki K."/>
            <person name="Sugiura M."/>
            <person name="Burr B."/>
            <person name="Sasaki T."/>
        </authorList>
    </citation>
    <scope>NUCLEOTIDE SEQUENCE [LARGE SCALE GENOMIC DNA]</scope>
    <source>
        <strain evidence="3">cv. Nipponbare</strain>
    </source>
</reference>
<gene>
    <name evidence="2" type="primary">OSJNBa0058I18.37</name>
</gene>